<dbReference type="InterPro" id="IPR000182">
    <property type="entry name" value="GNAT_dom"/>
</dbReference>
<dbReference type="AlphaFoldDB" id="A0A069RH62"/>
<dbReference type="Gene3D" id="3.40.630.30">
    <property type="match status" value="1"/>
</dbReference>
<dbReference type="Pfam" id="PF13302">
    <property type="entry name" value="Acetyltransf_3"/>
    <property type="match status" value="1"/>
</dbReference>
<dbReference type="PANTHER" id="PTHR43415">
    <property type="entry name" value="SPERMIDINE N(1)-ACETYLTRANSFERASE"/>
    <property type="match status" value="1"/>
</dbReference>
<keyword evidence="2" id="KW-0808">Transferase</keyword>
<dbReference type="eggNOG" id="COG1670">
    <property type="taxonomic scope" value="Bacteria"/>
</dbReference>
<evidence type="ECO:0000259" key="1">
    <source>
        <dbReference type="PROSITE" id="PS51186"/>
    </source>
</evidence>
<name>A0A069RH62_PEPLI</name>
<dbReference type="InterPro" id="IPR016181">
    <property type="entry name" value="Acyl_CoA_acyltransferase"/>
</dbReference>
<evidence type="ECO:0000313" key="3">
    <source>
        <dbReference type="Proteomes" id="UP000027946"/>
    </source>
</evidence>
<dbReference type="SUPFAM" id="SSF55729">
    <property type="entry name" value="Acyl-CoA N-acyltransferases (Nat)"/>
    <property type="match status" value="1"/>
</dbReference>
<dbReference type="STRING" id="1121324.CLIT_4c01940"/>
<feature type="domain" description="N-acetyltransferase" evidence="1">
    <location>
        <begin position="26"/>
        <end position="176"/>
    </location>
</feature>
<keyword evidence="3" id="KW-1185">Reference proteome</keyword>
<dbReference type="RefSeq" id="WP_052635927.1">
    <property type="nucleotide sequence ID" value="NZ_FSRH01000013.1"/>
</dbReference>
<dbReference type="Proteomes" id="UP000027946">
    <property type="component" value="Unassembled WGS sequence"/>
</dbReference>
<sequence length="209" mass="24655">MNFFSYIKVFNTPGRDMRLLSRGKKTFIRRLERKDVDEMIGWGLYEEDFLKDYSFPSLDSEERDIWFKMKNNVFRKCFAVLNENMQLIGYISLRDMNFIFKRAEMGIVFSPAYVGRGYGKDAIMAFLEYYFKGMKYKKLMLTVAAYNKRAYNCYVSCGFKITGRLYMETNLSKDMAGKLSNGKDETFKINGDKVWALFYKMNISTLSTK</sequence>
<dbReference type="EMBL" id="JJMM01000004">
    <property type="protein sequence ID" value="KDR96356.1"/>
    <property type="molecule type" value="Genomic_DNA"/>
</dbReference>
<protein>
    <submittedName>
        <fullName evidence="2">Putative GCN5-liek N-acetyltransferase</fullName>
    </submittedName>
</protein>
<comment type="caution">
    <text evidence="2">The sequence shown here is derived from an EMBL/GenBank/DDBJ whole genome shotgun (WGS) entry which is preliminary data.</text>
</comment>
<dbReference type="OrthoDB" id="9795206at2"/>
<dbReference type="GO" id="GO:0016747">
    <property type="term" value="F:acyltransferase activity, transferring groups other than amino-acyl groups"/>
    <property type="evidence" value="ECO:0007669"/>
    <property type="project" value="InterPro"/>
</dbReference>
<reference evidence="2 3" key="1">
    <citation type="submission" date="2014-03" db="EMBL/GenBank/DDBJ databases">
        <title>Genome sequence of Clostridium litorale W6, DSM 5388.</title>
        <authorList>
            <person name="Poehlein A."/>
            <person name="Jagirdar A."/>
            <person name="Khonsari B."/>
            <person name="Chibani C.M."/>
            <person name="Gutierrez Gutierrez D.A."/>
            <person name="Davydova E."/>
            <person name="Alghaithi H.S."/>
            <person name="Nair K.P."/>
            <person name="Dhamotharan K."/>
            <person name="Chandran L."/>
            <person name="G W."/>
            <person name="Daniel R."/>
        </authorList>
    </citation>
    <scope>NUCLEOTIDE SEQUENCE [LARGE SCALE GENOMIC DNA]</scope>
    <source>
        <strain evidence="2 3">W6</strain>
    </source>
</reference>
<proteinExistence type="predicted"/>
<accession>A0A069RH62</accession>
<dbReference type="PROSITE" id="PS51186">
    <property type="entry name" value="GNAT"/>
    <property type="match status" value="1"/>
</dbReference>
<organism evidence="2 3">
    <name type="scientific">Peptoclostridium litorale DSM 5388</name>
    <dbReference type="NCBI Taxonomy" id="1121324"/>
    <lineage>
        <taxon>Bacteria</taxon>
        <taxon>Bacillati</taxon>
        <taxon>Bacillota</taxon>
        <taxon>Clostridia</taxon>
        <taxon>Peptostreptococcales</taxon>
        <taxon>Peptoclostridiaceae</taxon>
        <taxon>Peptoclostridium</taxon>
    </lineage>
</organism>
<gene>
    <name evidence="2" type="ORF">CLIT_4c01940</name>
</gene>
<dbReference type="CDD" id="cd04301">
    <property type="entry name" value="NAT_SF"/>
    <property type="match status" value="1"/>
</dbReference>
<dbReference type="PANTHER" id="PTHR43415:SF3">
    <property type="entry name" value="GNAT-FAMILY ACETYLTRANSFERASE"/>
    <property type="match status" value="1"/>
</dbReference>
<evidence type="ECO:0000313" key="2">
    <source>
        <dbReference type="EMBL" id="KDR96356.1"/>
    </source>
</evidence>